<feature type="active site" description="Tele-AMP-histidine intermediate" evidence="1">
    <location>
        <position position="99"/>
    </location>
</feature>
<evidence type="ECO:0000313" key="5">
    <source>
        <dbReference type="EMBL" id="ANG64948.1"/>
    </source>
</evidence>
<dbReference type="PANTHER" id="PTHR23089">
    <property type="entry name" value="HISTIDINE TRIAD HIT PROTEIN"/>
    <property type="match status" value="1"/>
</dbReference>
<gene>
    <name evidence="5" type="ORF">A8C75_22360</name>
</gene>
<evidence type="ECO:0000256" key="1">
    <source>
        <dbReference type="PIRSR" id="PIRSR601310-1"/>
    </source>
</evidence>
<dbReference type="Gene3D" id="3.30.428.10">
    <property type="entry name" value="HIT-like"/>
    <property type="match status" value="1"/>
</dbReference>
<dbReference type="GO" id="GO:0003824">
    <property type="term" value="F:catalytic activity"/>
    <property type="evidence" value="ECO:0007669"/>
    <property type="project" value="InterPro"/>
</dbReference>
<dbReference type="InterPro" id="IPR036265">
    <property type="entry name" value="HIT-like_sf"/>
</dbReference>
<dbReference type="RefSeq" id="WP_067386693.1">
    <property type="nucleotide sequence ID" value="NZ_CP015839.1"/>
</dbReference>
<evidence type="ECO:0000313" key="6">
    <source>
        <dbReference type="Proteomes" id="UP000078070"/>
    </source>
</evidence>
<dbReference type="PRINTS" id="PR00332">
    <property type="entry name" value="HISTRIAD"/>
</dbReference>
<keyword evidence="6" id="KW-1185">Reference proteome</keyword>
<name>A0A1A9F4Y4_9GAMM</name>
<dbReference type="OrthoDB" id="9784774at2"/>
<reference evidence="5 6" key="2">
    <citation type="journal article" date="2018" name="Int. J. Syst. Evol. Microbiol.">
        <title>Marinobacterium aestuarii sp. nov., a benzene-degrading marine bacterium isolated from estuary sediment.</title>
        <authorList>
            <person name="Bae S.S."/>
            <person name="Jung J."/>
            <person name="Chung D."/>
            <person name="Baek K."/>
        </authorList>
    </citation>
    <scope>NUCLEOTIDE SEQUENCE [LARGE SCALE GENOMIC DNA]</scope>
    <source>
        <strain evidence="5 6">ST58-10</strain>
    </source>
</reference>
<dbReference type="PROSITE" id="PS51084">
    <property type="entry name" value="HIT_2"/>
    <property type="match status" value="1"/>
</dbReference>
<dbReference type="KEGG" id="mars:A8C75_22360"/>
<proteinExistence type="predicted"/>
<sequence length="111" mass="12345">MTGCIFCRIARHEAPACILYEDELIVAFRDRAPKAPVHLLVVPRKHVCNLADLQRQDQSLIAHIMMKLPQIARLSGLENGFRTVTNTGPGGRQEVYHLHFHILGGGTLPAI</sequence>
<feature type="short sequence motif" description="Histidine triad motif" evidence="2 3">
    <location>
        <begin position="97"/>
        <end position="101"/>
    </location>
</feature>
<reference evidence="6" key="1">
    <citation type="submission" date="2016-05" db="EMBL/GenBank/DDBJ databases">
        <authorList>
            <person name="Baek K."/>
            <person name="Yang S.-J."/>
        </authorList>
    </citation>
    <scope>NUCLEOTIDE SEQUENCE [LARGE SCALE GENOMIC DNA]</scope>
    <source>
        <strain evidence="6">ST58-10</strain>
    </source>
</reference>
<dbReference type="STRING" id="1821621.A8C75_22360"/>
<dbReference type="Proteomes" id="UP000078070">
    <property type="component" value="Chromosome"/>
</dbReference>
<dbReference type="CDD" id="cd01276">
    <property type="entry name" value="PKCI_related"/>
    <property type="match status" value="1"/>
</dbReference>
<dbReference type="InterPro" id="IPR019808">
    <property type="entry name" value="Histidine_triad_CS"/>
</dbReference>
<accession>A0A1A9F4Y4</accession>
<dbReference type="SUPFAM" id="SSF54197">
    <property type="entry name" value="HIT-like"/>
    <property type="match status" value="1"/>
</dbReference>
<dbReference type="PROSITE" id="PS00892">
    <property type="entry name" value="HIT_1"/>
    <property type="match status" value="1"/>
</dbReference>
<organism evidence="5 6">
    <name type="scientific">Marinobacterium aestuarii</name>
    <dbReference type="NCBI Taxonomy" id="1821621"/>
    <lineage>
        <taxon>Bacteria</taxon>
        <taxon>Pseudomonadati</taxon>
        <taxon>Pseudomonadota</taxon>
        <taxon>Gammaproteobacteria</taxon>
        <taxon>Oceanospirillales</taxon>
        <taxon>Oceanospirillaceae</taxon>
        <taxon>Marinobacterium</taxon>
    </lineage>
</organism>
<dbReference type="InterPro" id="IPR001310">
    <property type="entry name" value="Histidine_triad_HIT"/>
</dbReference>
<dbReference type="EMBL" id="CP015839">
    <property type="protein sequence ID" value="ANG64948.1"/>
    <property type="molecule type" value="Genomic_DNA"/>
</dbReference>
<dbReference type="AlphaFoldDB" id="A0A1A9F4Y4"/>
<feature type="domain" description="HIT" evidence="4">
    <location>
        <begin position="5"/>
        <end position="111"/>
    </location>
</feature>
<dbReference type="Pfam" id="PF11969">
    <property type="entry name" value="DcpS_C"/>
    <property type="match status" value="1"/>
</dbReference>
<evidence type="ECO:0000256" key="3">
    <source>
        <dbReference type="PROSITE-ProRule" id="PRU00464"/>
    </source>
</evidence>
<evidence type="ECO:0000256" key="2">
    <source>
        <dbReference type="PIRSR" id="PIRSR601310-3"/>
    </source>
</evidence>
<evidence type="ECO:0000259" key="4">
    <source>
        <dbReference type="PROSITE" id="PS51084"/>
    </source>
</evidence>
<protein>
    <submittedName>
        <fullName evidence="5">Histidine triad nucleotide-binding protein</fullName>
    </submittedName>
</protein>
<dbReference type="InterPro" id="IPR011146">
    <property type="entry name" value="HIT-like"/>
</dbReference>